<dbReference type="CTD" id="4539"/>
<keyword evidence="1" id="KW-1133">Transmembrane helix</keyword>
<protein>
    <submittedName>
        <fullName evidence="3">NADH dehydrogenase subunit 4L</fullName>
    </submittedName>
</protein>
<gene>
    <name evidence="3" type="primary">ND4L</name>
</gene>
<accession>A0A411FRE2</accession>
<organism evidence="3">
    <name type="scientific">Encyrtus infelix</name>
    <dbReference type="NCBI Taxonomy" id="355422"/>
    <lineage>
        <taxon>Eukaryota</taxon>
        <taxon>Metazoa</taxon>
        <taxon>Ecdysozoa</taxon>
        <taxon>Arthropoda</taxon>
        <taxon>Hexapoda</taxon>
        <taxon>Insecta</taxon>
        <taxon>Pterygota</taxon>
        <taxon>Neoptera</taxon>
        <taxon>Endopterygota</taxon>
        <taxon>Hymenoptera</taxon>
        <taxon>Apocrita</taxon>
        <taxon>Proctotrupomorpha</taxon>
        <taxon>Chalcidoidea</taxon>
        <taxon>Encyrtidae</taxon>
        <taxon>Encyrtinae</taxon>
        <taxon>Encyrtus</taxon>
    </lineage>
</organism>
<dbReference type="EMBL" id="MH574908">
    <property type="protein sequence ID" value="QBA96089.1"/>
    <property type="molecule type" value="Genomic_DNA"/>
</dbReference>
<feature type="transmembrane region" description="Helical" evidence="1">
    <location>
        <begin position="6"/>
        <end position="23"/>
    </location>
</feature>
<evidence type="ECO:0000256" key="1">
    <source>
        <dbReference type="SAM" id="Phobius"/>
    </source>
</evidence>
<evidence type="ECO:0000313" key="2">
    <source>
        <dbReference type="EMBL" id="QBA96089.1"/>
    </source>
</evidence>
<dbReference type="Gene3D" id="1.10.287.3510">
    <property type="match status" value="1"/>
</dbReference>
<sequence length="92" mass="11229">MYLFYTFMFLNFLYLFVLYMMMYTMILMSLEFMMLSLLMFLNFLILIYGDTFILMYFLIFVVCESVLGLSMLIIFIRGKGNDNMKFLNLIMW</sequence>
<dbReference type="EMBL" id="MH729198">
    <property type="protein sequence ID" value="QBA96102.1"/>
    <property type="molecule type" value="Genomic_DNA"/>
</dbReference>
<keyword evidence="1" id="KW-0812">Transmembrane</keyword>
<dbReference type="GeneID" id="39338940"/>
<dbReference type="RefSeq" id="YP_009565387.1">
    <property type="nucleotide sequence ID" value="NC_041176.1"/>
</dbReference>
<geneLocation type="mitochondrion" evidence="3"/>
<evidence type="ECO:0000313" key="3">
    <source>
        <dbReference type="EMBL" id="QBA96102.1"/>
    </source>
</evidence>
<reference evidence="3" key="1">
    <citation type="submission" date="2018-08" db="EMBL/GenBank/DDBJ databases">
        <title>The complete mitochondrial genome of Encyrtus infelix (Insecta: Hymenoptera:Encyrtidae).</title>
        <authorList>
            <person name="Xiong M."/>
            <person name="Zhang Y.-Z."/>
        </authorList>
    </citation>
    <scope>NUCLEOTIDE SEQUENCE</scope>
</reference>
<keyword evidence="1" id="KW-0472">Membrane</keyword>
<keyword evidence="3" id="KW-0496">Mitochondrion</keyword>
<name>A0A411FRE2_9HYME</name>
<feature type="transmembrane region" description="Helical" evidence="1">
    <location>
        <begin position="54"/>
        <end position="76"/>
    </location>
</feature>
<dbReference type="AlphaFoldDB" id="A0A411FRE2"/>
<proteinExistence type="predicted"/>
<reference evidence="2" key="2">
    <citation type="journal article" date="2019" name="Mitochondrial DNA Part B Resour">
        <title>The complete mitochondrial genome of Encyrtus infelix (Hymenoptera: Encyrtidae).</title>
        <authorList>
            <person name="Xiong M."/>
            <person name="Zhou Q.-S."/>
            <person name="Zhang Y.-Z."/>
        </authorList>
    </citation>
    <scope>NUCLEOTIDE SEQUENCE</scope>
</reference>